<dbReference type="PATRIC" id="fig|1008153.3.peg.3753"/>
<sequence length="628" mass="71160">MSHENAEMERGVAQVLANFVPGDLFDYARYGITMMVDEWHHQEMDVDQRRIANHVEGRVSSFRNGESPPWSELDEARIDVFRPQQVYGEIFPTTMVCKRCDHVEYRDTAKGFEYTNGRCTRGGCGGQLQQLSFIATHDCGEIFTLKPSSCGAHGYDDVRLNRGNPEDMRTWSFECGICHQRTGDLSAYCDRCDEIVRSIQPTNAGTVFYPQREIIVDIPHVGVQEDEIPYGEEWTRILMAAHLGDVDLDKKDVTLEDIASSEQSEEEVLEDLYDQFGEEWVEENKKQALQIAMGNSPSRGTVVAQNRDRIQLPAERGQNDAGAAYTAVAHELFTFLRSTRGYEGGSMRESVEERHPTPRALSEFVDNNEFVEKYPQAKLYREKLDRIHVSDAWVVDNFPLLNTVFGYTRDSPDASETALRAFDHPYNLDALTVWGDRSPSEAIVLELDRAAIVDWLVKNDYLTDTSAPDTDDDVELKRWFLNTFNNTQTQNPFTPIEHELTDVVYRLIHSSSHALMSTASEQCGLGTDSISELLLPTVPAIVLYAQSMEHFALGGMFTLFKTRIHPWIDNAVDHASRCIYDPACLDDDEGAACHACLYVSEFTCEYYNGALDRELLVGGDKHTPFWDV</sequence>
<dbReference type="EMBL" id="LTAZ01000013">
    <property type="protein sequence ID" value="KYH24577.1"/>
    <property type="molecule type" value="Genomic_DNA"/>
</dbReference>
<name>A0A151AB39_9EURY</name>
<organism evidence="2 3">
    <name type="scientific">Halalkalicoccus paucihalophilus</name>
    <dbReference type="NCBI Taxonomy" id="1008153"/>
    <lineage>
        <taxon>Archaea</taxon>
        <taxon>Methanobacteriati</taxon>
        <taxon>Methanobacteriota</taxon>
        <taxon>Stenosarchaea group</taxon>
        <taxon>Halobacteria</taxon>
        <taxon>Halobacteriales</taxon>
        <taxon>Halococcaceae</taxon>
        <taxon>Halalkalicoccus</taxon>
    </lineage>
</organism>
<reference evidence="2 3" key="1">
    <citation type="submission" date="2016-02" db="EMBL/GenBank/DDBJ databases">
        <title>Genome sequence of Halalkalicoccus paucihalophilus DSM 24557.</title>
        <authorList>
            <person name="Poehlein A."/>
            <person name="Daniel R."/>
        </authorList>
    </citation>
    <scope>NUCLEOTIDE SEQUENCE [LARGE SCALE GENOMIC DNA]</scope>
    <source>
        <strain evidence="2 3">DSM 24557</strain>
    </source>
</reference>
<dbReference type="OrthoDB" id="256755at2157"/>
<dbReference type="Proteomes" id="UP000075321">
    <property type="component" value="Unassembled WGS sequence"/>
</dbReference>
<feature type="domain" description="MrfA-like Zn-binding" evidence="1">
    <location>
        <begin position="512"/>
        <end position="597"/>
    </location>
</feature>
<keyword evidence="3" id="KW-1185">Reference proteome</keyword>
<evidence type="ECO:0000313" key="3">
    <source>
        <dbReference type="Proteomes" id="UP000075321"/>
    </source>
</evidence>
<accession>A0A151AB39</accession>
<protein>
    <recommendedName>
        <fullName evidence="1">MrfA-like Zn-binding domain-containing protein</fullName>
    </recommendedName>
</protein>
<evidence type="ECO:0000259" key="1">
    <source>
        <dbReference type="Pfam" id="PF09369"/>
    </source>
</evidence>
<dbReference type="RefSeq" id="WP_066385075.1">
    <property type="nucleotide sequence ID" value="NZ_LTAZ01000013.1"/>
</dbReference>
<gene>
    <name evidence="2" type="ORF">HAPAU_35600</name>
</gene>
<evidence type="ECO:0000313" key="2">
    <source>
        <dbReference type="EMBL" id="KYH24577.1"/>
    </source>
</evidence>
<dbReference type="Pfam" id="PF09369">
    <property type="entry name" value="MZB"/>
    <property type="match status" value="1"/>
</dbReference>
<dbReference type="InterPro" id="IPR018973">
    <property type="entry name" value="MZB"/>
</dbReference>
<comment type="caution">
    <text evidence="2">The sequence shown here is derived from an EMBL/GenBank/DDBJ whole genome shotgun (WGS) entry which is preliminary data.</text>
</comment>
<dbReference type="AlphaFoldDB" id="A0A151AB39"/>
<proteinExistence type="predicted"/>